<dbReference type="PANTHER" id="PTHR45772:SF8">
    <property type="entry name" value="HIGH-AFFINITY BRANCHED-CHAIN AMINO ACID TRANSPORT ATP-BINDING PROTEIN"/>
    <property type="match status" value="1"/>
</dbReference>
<dbReference type="STRING" id="579405.Dd703_0806"/>
<dbReference type="GO" id="GO:0005886">
    <property type="term" value="C:plasma membrane"/>
    <property type="evidence" value="ECO:0007669"/>
    <property type="project" value="TreeGrafter"/>
</dbReference>
<dbReference type="SUPFAM" id="SSF52540">
    <property type="entry name" value="P-loop containing nucleoside triphosphate hydrolases"/>
    <property type="match status" value="1"/>
</dbReference>
<keyword evidence="2" id="KW-0547">Nucleotide-binding</keyword>
<evidence type="ECO:0000259" key="4">
    <source>
        <dbReference type="PROSITE" id="PS50893"/>
    </source>
</evidence>
<protein>
    <submittedName>
        <fullName evidence="5">ABC transporter related</fullName>
    </submittedName>
</protein>
<name>C6CAE2_MUSP7</name>
<evidence type="ECO:0000256" key="3">
    <source>
        <dbReference type="ARBA" id="ARBA00022840"/>
    </source>
</evidence>
<dbReference type="EMBL" id="CP001654">
    <property type="protein sequence ID" value="ACS84617.1"/>
    <property type="molecule type" value="Genomic_DNA"/>
</dbReference>
<proteinExistence type="predicted"/>
<organism evidence="5 6">
    <name type="scientific">Musicola paradisiaca (strain Ech703)</name>
    <name type="common">Dickeya paradisiaca</name>
    <name type="synonym">Dickeya dadantii</name>
    <dbReference type="NCBI Taxonomy" id="579405"/>
    <lineage>
        <taxon>Bacteria</taxon>
        <taxon>Pseudomonadati</taxon>
        <taxon>Pseudomonadota</taxon>
        <taxon>Gammaproteobacteria</taxon>
        <taxon>Enterobacterales</taxon>
        <taxon>Pectobacteriaceae</taxon>
        <taxon>Musicola</taxon>
    </lineage>
</organism>
<feature type="domain" description="ABC transporter" evidence="4">
    <location>
        <begin position="6"/>
        <end position="238"/>
    </location>
</feature>
<evidence type="ECO:0000256" key="1">
    <source>
        <dbReference type="ARBA" id="ARBA00022448"/>
    </source>
</evidence>
<dbReference type="KEGG" id="dda:Dd703_0806"/>
<dbReference type="InterPro" id="IPR027417">
    <property type="entry name" value="P-loop_NTPase"/>
</dbReference>
<dbReference type="Proteomes" id="UP000002734">
    <property type="component" value="Chromosome"/>
</dbReference>
<dbReference type="GO" id="GO:0016887">
    <property type="term" value="F:ATP hydrolysis activity"/>
    <property type="evidence" value="ECO:0007669"/>
    <property type="project" value="InterPro"/>
</dbReference>
<dbReference type="InterPro" id="IPR003439">
    <property type="entry name" value="ABC_transporter-like_ATP-bd"/>
</dbReference>
<evidence type="ECO:0000313" key="5">
    <source>
        <dbReference type="EMBL" id="ACS84617.1"/>
    </source>
</evidence>
<dbReference type="InterPro" id="IPR051120">
    <property type="entry name" value="ABC_AA/LPS_Transport"/>
</dbReference>
<dbReference type="CDD" id="cd03219">
    <property type="entry name" value="ABC_Mj1267_LivG_branched"/>
    <property type="match status" value="1"/>
</dbReference>
<dbReference type="eggNOG" id="COG4674">
    <property type="taxonomic scope" value="Bacteria"/>
</dbReference>
<dbReference type="SMART" id="SM00382">
    <property type="entry name" value="AAA"/>
    <property type="match status" value="1"/>
</dbReference>
<gene>
    <name evidence="5" type="ordered locus">Dd703_0806</name>
</gene>
<evidence type="ECO:0000313" key="6">
    <source>
        <dbReference type="Proteomes" id="UP000002734"/>
    </source>
</evidence>
<accession>C6CAE2</accession>
<evidence type="ECO:0000256" key="2">
    <source>
        <dbReference type="ARBA" id="ARBA00022741"/>
    </source>
</evidence>
<dbReference type="InterPro" id="IPR003593">
    <property type="entry name" value="AAA+_ATPase"/>
</dbReference>
<reference evidence="5" key="1">
    <citation type="submission" date="2009-06" db="EMBL/GenBank/DDBJ databases">
        <title>Complete sequence of Dickeya dadantii Ech703.</title>
        <authorList>
            <consortium name="US DOE Joint Genome Institute"/>
            <person name="Lucas S."/>
            <person name="Copeland A."/>
            <person name="Lapidus A."/>
            <person name="Glavina del Rio T."/>
            <person name="Dalin E."/>
            <person name="Tice H."/>
            <person name="Bruce D."/>
            <person name="Goodwin L."/>
            <person name="Pitluck S."/>
            <person name="Chertkov O."/>
            <person name="Brettin T."/>
            <person name="Detter J.C."/>
            <person name="Han C."/>
            <person name="Larimer F."/>
            <person name="Land M."/>
            <person name="Hauser L."/>
            <person name="Kyrpides N."/>
            <person name="Mikhailova N."/>
            <person name="Balakrishnan V."/>
            <person name="Glasner J."/>
            <person name="Perna N.T."/>
        </authorList>
    </citation>
    <scope>NUCLEOTIDE SEQUENCE [LARGE SCALE GENOMIC DNA]</scope>
    <source>
        <strain evidence="5">Ech703</strain>
    </source>
</reference>
<dbReference type="Gene3D" id="3.40.50.300">
    <property type="entry name" value="P-loop containing nucleotide triphosphate hydrolases"/>
    <property type="match status" value="1"/>
</dbReference>
<dbReference type="GO" id="GO:0005524">
    <property type="term" value="F:ATP binding"/>
    <property type="evidence" value="ECO:0007669"/>
    <property type="project" value="UniProtKB-KW"/>
</dbReference>
<keyword evidence="6" id="KW-1185">Reference proteome</keyword>
<keyword evidence="3" id="KW-0067">ATP-binding</keyword>
<dbReference type="PANTHER" id="PTHR45772">
    <property type="entry name" value="CONSERVED COMPONENT OF ABC TRANSPORTER FOR NATURAL AMINO ACIDS-RELATED"/>
    <property type="match status" value="1"/>
</dbReference>
<dbReference type="PROSITE" id="PS50893">
    <property type="entry name" value="ABC_TRANSPORTER_2"/>
    <property type="match status" value="1"/>
</dbReference>
<keyword evidence="1" id="KW-0813">Transport</keyword>
<dbReference type="HOGENOM" id="CLU_000604_1_2_6"/>
<dbReference type="Pfam" id="PF00005">
    <property type="entry name" value="ABC_tran"/>
    <property type="match status" value="1"/>
</dbReference>
<dbReference type="RefSeq" id="WP_012764435.1">
    <property type="nucleotide sequence ID" value="NC_012880.1"/>
</dbReference>
<sequence length="241" mass="26760">MNTPVLETQALGKRFGGVQVIHGVDIRIRQGEIRCVIGPNGAGKSTFFKLLTGEHRPSSGEIRFQGEPLNALPPFQRIRRGMSIKFQIPGIFPALSVEQHLQLSLSHRRTEPHRAADSLDDLLQRFNLTSEHRQLAGNLSHGKKQWLEIAMAVSLQPRLLMLDEPVAGLSVEETYLTGELIRQMQRDGLTLMVVEHDMTFVRQIASQATVLHGGRVFADGDAAEVLAREDVADIYLGKNGE</sequence>
<dbReference type="AlphaFoldDB" id="C6CAE2"/>